<keyword evidence="8" id="KW-1185">Reference proteome</keyword>
<evidence type="ECO:0000313" key="7">
    <source>
        <dbReference type="EMBL" id="KAH9831946.1"/>
    </source>
</evidence>
<feature type="compositionally biased region" description="Polar residues" evidence="5">
    <location>
        <begin position="328"/>
        <end position="349"/>
    </location>
</feature>
<feature type="compositionally biased region" description="Basic residues" evidence="5">
    <location>
        <begin position="803"/>
        <end position="820"/>
    </location>
</feature>
<feature type="compositionally biased region" description="Polar residues" evidence="5">
    <location>
        <begin position="878"/>
        <end position="887"/>
    </location>
</feature>
<feature type="region of interest" description="Disordered" evidence="5">
    <location>
        <begin position="907"/>
        <end position="954"/>
    </location>
</feature>
<name>A0ABQ8K4U9_9APHY</name>
<accession>A0ABQ8K4U9</accession>
<dbReference type="EMBL" id="JADCUA010000023">
    <property type="protein sequence ID" value="KAH9831946.1"/>
    <property type="molecule type" value="Genomic_DNA"/>
</dbReference>
<evidence type="ECO:0000256" key="2">
    <source>
        <dbReference type="ARBA" id="ARBA00022771"/>
    </source>
</evidence>
<feature type="compositionally biased region" description="Basic and acidic residues" evidence="5">
    <location>
        <begin position="852"/>
        <end position="861"/>
    </location>
</feature>
<evidence type="ECO:0000313" key="8">
    <source>
        <dbReference type="Proteomes" id="UP000814176"/>
    </source>
</evidence>
<feature type="region of interest" description="Disordered" evidence="5">
    <location>
        <begin position="453"/>
        <end position="551"/>
    </location>
</feature>
<feature type="compositionally biased region" description="Basic and acidic residues" evidence="5">
    <location>
        <begin position="788"/>
        <end position="802"/>
    </location>
</feature>
<protein>
    <recommendedName>
        <fullName evidence="6">RING-type domain-containing protein</fullName>
    </recommendedName>
</protein>
<proteinExistence type="predicted"/>
<gene>
    <name evidence="7" type="ORF">C8Q71DRAFT_273850</name>
</gene>
<feature type="compositionally biased region" description="Low complexity" evidence="5">
    <location>
        <begin position="516"/>
        <end position="526"/>
    </location>
</feature>
<evidence type="ECO:0000256" key="3">
    <source>
        <dbReference type="ARBA" id="ARBA00022833"/>
    </source>
</evidence>
<feature type="domain" description="RING-type" evidence="6">
    <location>
        <begin position="10"/>
        <end position="52"/>
    </location>
</feature>
<evidence type="ECO:0000256" key="1">
    <source>
        <dbReference type="ARBA" id="ARBA00022723"/>
    </source>
</evidence>
<feature type="compositionally biased region" description="Polar residues" evidence="5">
    <location>
        <begin position="207"/>
        <end position="254"/>
    </location>
</feature>
<feature type="compositionally biased region" description="Polar residues" evidence="5">
    <location>
        <begin position="914"/>
        <end position="925"/>
    </location>
</feature>
<dbReference type="PROSITE" id="PS50089">
    <property type="entry name" value="ZF_RING_2"/>
    <property type="match status" value="1"/>
</dbReference>
<keyword evidence="2 4" id="KW-0863">Zinc-finger</keyword>
<feature type="compositionally biased region" description="Basic and acidic residues" evidence="5">
    <location>
        <begin position="351"/>
        <end position="364"/>
    </location>
</feature>
<feature type="region of interest" description="Disordered" evidence="5">
    <location>
        <begin position="600"/>
        <end position="680"/>
    </location>
</feature>
<feature type="compositionally biased region" description="Low complexity" evidence="5">
    <location>
        <begin position="463"/>
        <end position="486"/>
    </location>
</feature>
<dbReference type="GeneID" id="71998169"/>
<dbReference type="InterPro" id="IPR017907">
    <property type="entry name" value="Znf_RING_CS"/>
</dbReference>
<dbReference type="InterPro" id="IPR001841">
    <property type="entry name" value="Znf_RING"/>
</dbReference>
<dbReference type="Gene3D" id="3.30.40.10">
    <property type="entry name" value="Zinc/RING finger domain, C3HC4 (zinc finger)"/>
    <property type="match status" value="1"/>
</dbReference>
<evidence type="ECO:0000259" key="6">
    <source>
        <dbReference type="PROSITE" id="PS50089"/>
    </source>
</evidence>
<dbReference type="PROSITE" id="PS00518">
    <property type="entry name" value="ZF_RING_1"/>
    <property type="match status" value="1"/>
</dbReference>
<feature type="region of interest" description="Disordered" evidence="5">
    <location>
        <begin position="207"/>
        <end position="427"/>
    </location>
</feature>
<dbReference type="SUPFAM" id="SSF57850">
    <property type="entry name" value="RING/U-box"/>
    <property type="match status" value="1"/>
</dbReference>
<feature type="compositionally biased region" description="Polar residues" evidence="5">
    <location>
        <begin position="600"/>
        <end position="621"/>
    </location>
</feature>
<organism evidence="7 8">
    <name type="scientific">Rhodofomes roseus</name>
    <dbReference type="NCBI Taxonomy" id="34475"/>
    <lineage>
        <taxon>Eukaryota</taxon>
        <taxon>Fungi</taxon>
        <taxon>Dikarya</taxon>
        <taxon>Basidiomycota</taxon>
        <taxon>Agaricomycotina</taxon>
        <taxon>Agaricomycetes</taxon>
        <taxon>Polyporales</taxon>
        <taxon>Rhodofomes</taxon>
    </lineage>
</organism>
<feature type="compositionally biased region" description="Low complexity" evidence="5">
    <location>
        <begin position="539"/>
        <end position="551"/>
    </location>
</feature>
<dbReference type="RefSeq" id="XP_047774992.1">
    <property type="nucleotide sequence ID" value="XM_047917437.1"/>
</dbReference>
<dbReference type="Proteomes" id="UP000814176">
    <property type="component" value="Unassembled WGS sequence"/>
</dbReference>
<comment type="caution">
    <text evidence="7">The sequence shown here is derived from an EMBL/GenBank/DDBJ whole genome shotgun (WGS) entry which is preliminary data.</text>
</comment>
<feature type="compositionally biased region" description="Low complexity" evidence="5">
    <location>
        <begin position="637"/>
        <end position="648"/>
    </location>
</feature>
<keyword evidence="3" id="KW-0862">Zinc</keyword>
<feature type="compositionally biased region" description="Polar residues" evidence="5">
    <location>
        <begin position="453"/>
        <end position="462"/>
    </location>
</feature>
<dbReference type="Pfam" id="PF14634">
    <property type="entry name" value="zf-RING_5"/>
    <property type="match status" value="1"/>
</dbReference>
<dbReference type="SMART" id="SM00184">
    <property type="entry name" value="RING"/>
    <property type="match status" value="1"/>
</dbReference>
<feature type="compositionally biased region" description="Polar residues" evidence="5">
    <location>
        <begin position="838"/>
        <end position="850"/>
    </location>
</feature>
<evidence type="ECO:0000256" key="4">
    <source>
        <dbReference type="PROSITE-ProRule" id="PRU00175"/>
    </source>
</evidence>
<feature type="region of interest" description="Disordered" evidence="5">
    <location>
        <begin position="725"/>
        <end position="887"/>
    </location>
</feature>
<reference evidence="7 8" key="1">
    <citation type="journal article" date="2021" name="Environ. Microbiol.">
        <title>Gene family expansions and transcriptome signatures uncover fungal adaptations to wood decay.</title>
        <authorList>
            <person name="Hage H."/>
            <person name="Miyauchi S."/>
            <person name="Viragh M."/>
            <person name="Drula E."/>
            <person name="Min B."/>
            <person name="Chaduli D."/>
            <person name="Navarro D."/>
            <person name="Favel A."/>
            <person name="Norest M."/>
            <person name="Lesage-Meessen L."/>
            <person name="Balint B."/>
            <person name="Merenyi Z."/>
            <person name="de Eugenio L."/>
            <person name="Morin E."/>
            <person name="Martinez A.T."/>
            <person name="Baldrian P."/>
            <person name="Stursova M."/>
            <person name="Martinez M.J."/>
            <person name="Novotny C."/>
            <person name="Magnuson J.K."/>
            <person name="Spatafora J.W."/>
            <person name="Maurice S."/>
            <person name="Pangilinan J."/>
            <person name="Andreopoulos W."/>
            <person name="LaButti K."/>
            <person name="Hundley H."/>
            <person name="Na H."/>
            <person name="Kuo A."/>
            <person name="Barry K."/>
            <person name="Lipzen A."/>
            <person name="Henrissat B."/>
            <person name="Riley R."/>
            <person name="Ahrendt S."/>
            <person name="Nagy L.G."/>
            <person name="Grigoriev I.V."/>
            <person name="Martin F."/>
            <person name="Rosso M.N."/>
        </authorList>
    </citation>
    <scope>NUCLEOTIDE SEQUENCE [LARGE SCALE GENOMIC DNA]</scope>
    <source>
        <strain evidence="7 8">CIRM-BRFM 1785</strain>
    </source>
</reference>
<evidence type="ECO:0000256" key="5">
    <source>
        <dbReference type="SAM" id="MobiDB-lite"/>
    </source>
</evidence>
<dbReference type="InterPro" id="IPR013083">
    <property type="entry name" value="Znf_RING/FYVE/PHD"/>
</dbReference>
<sequence length="954" mass="103270">MLIVHPSSTCDICLDGYNWTTPANAPHAIACGHVFCLRCLRLLSPSTCPLCRKAFQPDRIKKLHVDRLATGNDDDDRTQAEEFELIQHVALFFGENTPDEDVNTVLGEVHDWLALQGDNPSSHRALRSAVAALHKYKSLQQESRVDKQAIRDLMEQYDRKMRIKDQDIKTSRAIEENLLEEIHTIDDKWRSQVERLEAEAATLRSTQPRALFGSSESLNLSRADRSQTPNASSPTQEAFTSQGISTQLQGPSDISRSQSQSYPYFPPSDMSRAHNVSNPFPAPPDMSRMRNLSNPLPEPPRPVSPERLASLSRSPVVAGSSDNRRTASKSSSRISIAQTISDSQSSFTGRSRFEDPHTRRDRTLRSPVLVPGAPSMRKVVPPRPAPPETPMITPGRTWNPLQSPAPRVPPPEASPSNGSVHMRQEHDEQGRTVYYQYGWIPDRGYAWFQVPHSSPSQASVRSNGTAGPSHAAAATSTTSGTNARGRSIYEQPIIEDNSRPEAGSPSPRPHRDRVPSSRSSRRQASSTAIESEQPEPAPAQHSQTSTRSSASLSGMALLNVPPLSSGTVSSAADRQDIMNILGVNTPQMNHAQVSPATTWGTVHSSQVPSRASNNPSHNPSVSDLGLVGLPEPATLVGSSDEGSQSDSSVGDDSDSIDRDEFMTPRSRPLSYGRSVASPEHIQPAQTTQGMGILLDAGRQPASQIIGGPQELQVVTESLMRLVDEGQGQGSRGHYHRSERFASTPNPRDPPEAILGARTGVPLYSSRPQSIRPDVANGLSSRSHSGSAHRLDREYMSDSEHAHNRAAHAHHHSQSRHRSSRRQSSLSGEAVIPPPPVTAPSTYQRQPSAPSRVSEREPRSAHFESPAYASAPREHRTHSSAPASATDANASQYSLTSLSGSNGGLLLSFTPVAGGSSSAVSITGQESGIRAPAPRPISSRQSSLLGGPWNARSGR</sequence>
<keyword evidence="1" id="KW-0479">Metal-binding</keyword>